<evidence type="ECO:0000256" key="5">
    <source>
        <dbReference type="HAMAP-Rule" id="MF_02033"/>
    </source>
</evidence>
<name>A0A501XG34_9SPHN</name>
<dbReference type="Pfam" id="PF02491">
    <property type="entry name" value="SHS2_FTSA"/>
    <property type="match status" value="1"/>
</dbReference>
<dbReference type="PANTHER" id="PTHR32432">
    <property type="entry name" value="CELL DIVISION PROTEIN FTSA-RELATED"/>
    <property type="match status" value="1"/>
</dbReference>
<dbReference type="PIRSF" id="PIRSF003101">
    <property type="entry name" value="FtsA"/>
    <property type="match status" value="1"/>
</dbReference>
<dbReference type="Gene3D" id="3.30.420.40">
    <property type="match status" value="2"/>
</dbReference>
<dbReference type="GO" id="GO:0009898">
    <property type="term" value="C:cytoplasmic side of plasma membrane"/>
    <property type="evidence" value="ECO:0007669"/>
    <property type="project" value="UniProtKB-UniRule"/>
</dbReference>
<dbReference type="NCBIfam" id="TIGR01174">
    <property type="entry name" value="ftsA"/>
    <property type="match status" value="1"/>
</dbReference>
<dbReference type="Pfam" id="PF14450">
    <property type="entry name" value="FtsA"/>
    <property type="match status" value="1"/>
</dbReference>
<organism evidence="9 10">
    <name type="scientific">Sandaracinobacter neustonicus</name>
    <dbReference type="NCBI Taxonomy" id="1715348"/>
    <lineage>
        <taxon>Bacteria</taxon>
        <taxon>Pseudomonadati</taxon>
        <taxon>Pseudomonadota</taxon>
        <taxon>Alphaproteobacteria</taxon>
        <taxon>Sphingomonadales</taxon>
        <taxon>Sphingosinicellaceae</taxon>
        <taxon>Sandaracinobacter</taxon>
    </lineage>
</organism>
<keyword evidence="10" id="KW-1185">Reference proteome</keyword>
<comment type="subunit">
    <text evidence="5">Self-interacts. Interacts with FtsZ.</text>
</comment>
<dbReference type="RefSeq" id="WP_140928999.1">
    <property type="nucleotide sequence ID" value="NZ_VFSU01000030.1"/>
</dbReference>
<dbReference type="AlphaFoldDB" id="A0A501XG34"/>
<proteinExistence type="inferred from homology"/>
<evidence type="ECO:0000256" key="2">
    <source>
        <dbReference type="ARBA" id="ARBA00022618"/>
    </source>
</evidence>
<dbReference type="PANTHER" id="PTHR32432:SF4">
    <property type="entry name" value="CELL DIVISION PROTEIN FTSA"/>
    <property type="match status" value="1"/>
</dbReference>
<dbReference type="HAMAP" id="MF_02033">
    <property type="entry name" value="FtsA"/>
    <property type="match status" value="1"/>
</dbReference>
<dbReference type="InterPro" id="IPR003494">
    <property type="entry name" value="SHS2_FtsA"/>
</dbReference>
<dbReference type="InterPro" id="IPR043129">
    <property type="entry name" value="ATPase_NBD"/>
</dbReference>
<dbReference type="CDD" id="cd24048">
    <property type="entry name" value="ASKHA_NBD_FtsA"/>
    <property type="match status" value="1"/>
</dbReference>
<protein>
    <recommendedName>
        <fullName evidence="5 6">Cell division protein FtsA</fullName>
    </recommendedName>
</protein>
<accession>A0A501XG34</accession>
<keyword evidence="1 5" id="KW-1003">Cell membrane</keyword>
<dbReference type="OrthoDB" id="9810567at2"/>
<comment type="subcellular location">
    <subcellularLocation>
        <location evidence="5">Cell membrane</location>
        <topology evidence="5">Peripheral membrane protein</topology>
        <orientation evidence="5">Cytoplasmic side</orientation>
    </subcellularLocation>
    <text evidence="5">Localizes to the Z ring in an FtsZ-dependent manner. Targeted to the membrane through a conserved C-terminal amphipathic helix.</text>
</comment>
<gene>
    <name evidence="5 9" type="primary">ftsA</name>
    <name evidence="9" type="ORF">FJQ54_13825</name>
</gene>
<dbReference type="InterPro" id="IPR050696">
    <property type="entry name" value="FtsA/MreB"/>
</dbReference>
<evidence type="ECO:0000256" key="7">
    <source>
        <dbReference type="SAM" id="MobiDB-lite"/>
    </source>
</evidence>
<evidence type="ECO:0000256" key="1">
    <source>
        <dbReference type="ARBA" id="ARBA00022475"/>
    </source>
</evidence>
<dbReference type="GO" id="GO:0032153">
    <property type="term" value="C:cell division site"/>
    <property type="evidence" value="ECO:0007669"/>
    <property type="project" value="UniProtKB-UniRule"/>
</dbReference>
<comment type="function">
    <text evidence="5 6">Cell division protein that is involved in the assembly of the Z ring. May serve as a membrane anchor for the Z ring.</text>
</comment>
<evidence type="ECO:0000256" key="3">
    <source>
        <dbReference type="ARBA" id="ARBA00023136"/>
    </source>
</evidence>
<feature type="domain" description="SHS2" evidence="8">
    <location>
        <begin position="20"/>
        <end position="210"/>
    </location>
</feature>
<evidence type="ECO:0000259" key="8">
    <source>
        <dbReference type="SMART" id="SM00842"/>
    </source>
</evidence>
<dbReference type="Proteomes" id="UP000319897">
    <property type="component" value="Unassembled WGS sequence"/>
</dbReference>
<keyword evidence="3 5" id="KW-0472">Membrane</keyword>
<comment type="similarity">
    <text evidence="5 6">Belongs to the FtsA/MreB family.</text>
</comment>
<evidence type="ECO:0000313" key="9">
    <source>
        <dbReference type="EMBL" id="TPE59552.1"/>
    </source>
</evidence>
<evidence type="ECO:0000256" key="4">
    <source>
        <dbReference type="ARBA" id="ARBA00023306"/>
    </source>
</evidence>
<evidence type="ECO:0000313" key="10">
    <source>
        <dbReference type="Proteomes" id="UP000319897"/>
    </source>
</evidence>
<keyword evidence="4 5" id="KW-0131">Cell cycle</keyword>
<dbReference type="InterPro" id="IPR020823">
    <property type="entry name" value="Cell_div_FtsA"/>
</dbReference>
<feature type="region of interest" description="Disordered" evidence="7">
    <location>
        <begin position="276"/>
        <end position="302"/>
    </location>
</feature>
<sequence length="435" mass="45107">MAVAVLNPTQLLKPRAERVIAAIDVGSSKVAALVAMADGQDQPRVIGAGVRASNGLKRGLVADMAKTEAAIRAAMMQAEKAAGVEIESVIVNLSAGGLDSDVTSVEIDIAGHRISEEDMGSLLAQGRARIDETISKAGRTTLHAEPTLYTVDGLDGVTNPRGFHANRLAVDIHVLTAATPPCRNLDLAVRNAHLGVESIVASGVAASASVLNDEERELGVAVIEIGAGVTTVAVHGGGMLAGLVSLPMGAGDITADIAASFGTRRAAAERLKTLNGAATASPRDNHDMIEVPPLDPDDGQEARRVPRSELIAVIRARLDLIFGEADQALKDIGFTGAAGRQVVLTGGGAELRGIADFAQGALARNVRIGRPRGLIGLPEAQSTAAFATLAGLILHGSQPRLDLARMAVPRQRGKPGPDTPRSGWGRIFDHLKRQI</sequence>
<dbReference type="GO" id="GO:0043093">
    <property type="term" value="P:FtsZ-dependent cytokinesis"/>
    <property type="evidence" value="ECO:0007669"/>
    <property type="project" value="UniProtKB-UniRule"/>
</dbReference>
<reference evidence="9 10" key="1">
    <citation type="submission" date="2019-06" db="EMBL/GenBank/DDBJ databases">
        <authorList>
            <person name="Lee I."/>
            <person name="Jang G.I."/>
            <person name="Hwang C.Y."/>
        </authorList>
    </citation>
    <scope>NUCLEOTIDE SEQUENCE [LARGE SCALE GENOMIC DNA]</scope>
    <source>
        <strain evidence="9 10">PAMC 28131</strain>
    </source>
</reference>
<dbReference type="SUPFAM" id="SSF53067">
    <property type="entry name" value="Actin-like ATPase domain"/>
    <property type="match status" value="2"/>
</dbReference>
<dbReference type="EMBL" id="VFSU01000030">
    <property type="protein sequence ID" value="TPE59552.1"/>
    <property type="molecule type" value="Genomic_DNA"/>
</dbReference>
<evidence type="ECO:0000256" key="6">
    <source>
        <dbReference type="PIRNR" id="PIRNR003101"/>
    </source>
</evidence>
<comment type="caution">
    <text evidence="9">The sequence shown here is derived from an EMBL/GenBank/DDBJ whole genome shotgun (WGS) entry which is preliminary data.</text>
</comment>
<dbReference type="SMART" id="SM00842">
    <property type="entry name" value="FtsA"/>
    <property type="match status" value="1"/>
</dbReference>
<keyword evidence="2 5" id="KW-0132">Cell division</keyword>